<feature type="signal peptide" evidence="4">
    <location>
        <begin position="1"/>
        <end position="25"/>
    </location>
</feature>
<protein>
    <submittedName>
        <fullName evidence="5">D-alanyl-D-alanine carboxypeptidase/D-alanyl-D-alanine-endopeptidase (Penicillin-binding protein 4)</fullName>
    </submittedName>
</protein>
<keyword evidence="5" id="KW-0121">Carboxypeptidase</keyword>
<proteinExistence type="inferred from homology"/>
<dbReference type="Gene3D" id="3.40.710.10">
    <property type="entry name" value="DD-peptidase/beta-lactamase superfamily"/>
    <property type="match status" value="2"/>
</dbReference>
<dbReference type="RefSeq" id="WP_100349551.1">
    <property type="nucleotide sequence ID" value="NZ_PGTZ01000007.1"/>
</dbReference>
<evidence type="ECO:0000256" key="3">
    <source>
        <dbReference type="SAM" id="MobiDB-lite"/>
    </source>
</evidence>
<comment type="caution">
    <text evidence="5">The sequence shown here is derived from an EMBL/GenBank/DDBJ whole genome shotgun (WGS) entry which is preliminary data.</text>
</comment>
<keyword evidence="4" id="KW-0732">Signal</keyword>
<keyword evidence="2" id="KW-0378">Hydrolase</keyword>
<sequence>MFRARTVTAVTLAAVLVAAGGYAVADARDVVPGPLTTQPSPTPQPPFPTAPGAASLSSSGQVVAAPAADDPAPSAAAVARDVARLVRDDRLGSRVGVQVVDVLSGDVLSASGATSRYTPASTQKLLTAVAALTALDPDATLPTTVVQAGPGGIALVGGGDQLLAEGKGSASAVDGRAGVADLAAQVATKLRLAGRSSVTLTVDDTFFSGPALSPTWDPSYLANGFVAPVSALSIDVARKSGTEYAQRWTDPATHTADVFAAALKKRGVTVTSVARGSAPEKATRLGIVRSATVREIVGYALQHSDNTVTEGLGRLVAASRDLPASFDGATKAVVAVVHGLGVDTSGARLVDCSGLGKGSLLTPRQLAQVLALSTGGDHPDLTGVVALLPISGLRGTLDDRYLFTDARGRVRAKTGSLTGVASLAGTVMTDDGRELVFVVMADRTKDGPWEARAAIDDFVTRLADCGCS</sequence>
<dbReference type="PANTHER" id="PTHR30023:SF0">
    <property type="entry name" value="PENICILLIN-SENSITIVE CARBOXYPEPTIDASE A"/>
    <property type="match status" value="1"/>
</dbReference>
<evidence type="ECO:0000256" key="2">
    <source>
        <dbReference type="ARBA" id="ARBA00022801"/>
    </source>
</evidence>
<evidence type="ECO:0000256" key="4">
    <source>
        <dbReference type="SAM" id="SignalP"/>
    </source>
</evidence>
<dbReference type="AlphaFoldDB" id="A0A2M8WSX9"/>
<dbReference type="SUPFAM" id="SSF56601">
    <property type="entry name" value="beta-lactamase/transpeptidase-like"/>
    <property type="match status" value="1"/>
</dbReference>
<accession>A0A2M8WSX9</accession>
<feature type="chain" id="PRO_5038546722" evidence="4">
    <location>
        <begin position="26"/>
        <end position="468"/>
    </location>
</feature>
<evidence type="ECO:0000256" key="1">
    <source>
        <dbReference type="ARBA" id="ARBA00006096"/>
    </source>
</evidence>
<dbReference type="GO" id="GO:0000270">
    <property type="term" value="P:peptidoglycan metabolic process"/>
    <property type="evidence" value="ECO:0007669"/>
    <property type="project" value="TreeGrafter"/>
</dbReference>
<evidence type="ECO:0000313" key="5">
    <source>
        <dbReference type="EMBL" id="PJI93936.1"/>
    </source>
</evidence>
<dbReference type="NCBIfam" id="TIGR00666">
    <property type="entry name" value="PBP4"/>
    <property type="match status" value="1"/>
</dbReference>
<dbReference type="Proteomes" id="UP000231586">
    <property type="component" value="Unassembled WGS sequence"/>
</dbReference>
<gene>
    <name evidence="5" type="ORF">CLV34_1417</name>
</gene>
<dbReference type="OrthoDB" id="56883at2"/>
<dbReference type="GO" id="GO:0004185">
    <property type="term" value="F:serine-type carboxypeptidase activity"/>
    <property type="evidence" value="ECO:0007669"/>
    <property type="project" value="InterPro"/>
</dbReference>
<feature type="compositionally biased region" description="Pro residues" evidence="3">
    <location>
        <begin position="40"/>
        <end position="49"/>
    </location>
</feature>
<keyword evidence="6" id="KW-1185">Reference proteome</keyword>
<dbReference type="EMBL" id="PGTZ01000007">
    <property type="protein sequence ID" value="PJI93936.1"/>
    <property type="molecule type" value="Genomic_DNA"/>
</dbReference>
<keyword evidence="5" id="KW-0645">Protease</keyword>
<dbReference type="PANTHER" id="PTHR30023">
    <property type="entry name" value="D-ALANYL-D-ALANINE CARBOXYPEPTIDASE"/>
    <property type="match status" value="1"/>
</dbReference>
<comment type="similarity">
    <text evidence="1">Belongs to the peptidase S13 family.</text>
</comment>
<dbReference type="InterPro" id="IPR000667">
    <property type="entry name" value="Peptidase_S13"/>
</dbReference>
<feature type="region of interest" description="Disordered" evidence="3">
    <location>
        <begin position="33"/>
        <end position="70"/>
    </location>
</feature>
<dbReference type="Pfam" id="PF02113">
    <property type="entry name" value="Peptidase_S13"/>
    <property type="match status" value="2"/>
</dbReference>
<organism evidence="5 6">
    <name type="scientific">Luteimicrobium subarcticum</name>
    <dbReference type="NCBI Taxonomy" id="620910"/>
    <lineage>
        <taxon>Bacteria</taxon>
        <taxon>Bacillati</taxon>
        <taxon>Actinomycetota</taxon>
        <taxon>Actinomycetes</taxon>
        <taxon>Micrococcales</taxon>
        <taxon>Luteimicrobium</taxon>
    </lineage>
</organism>
<dbReference type="PRINTS" id="PR00922">
    <property type="entry name" value="DADACBPTASE3"/>
</dbReference>
<evidence type="ECO:0000313" key="6">
    <source>
        <dbReference type="Proteomes" id="UP000231586"/>
    </source>
</evidence>
<dbReference type="GO" id="GO:0006508">
    <property type="term" value="P:proteolysis"/>
    <property type="evidence" value="ECO:0007669"/>
    <property type="project" value="InterPro"/>
</dbReference>
<reference evidence="5 6" key="1">
    <citation type="submission" date="2017-11" db="EMBL/GenBank/DDBJ databases">
        <title>Genomic Encyclopedia of Archaeal and Bacterial Type Strains, Phase II (KMG-II): From Individual Species to Whole Genera.</title>
        <authorList>
            <person name="Goeker M."/>
        </authorList>
    </citation>
    <scope>NUCLEOTIDE SEQUENCE [LARGE SCALE GENOMIC DNA]</scope>
    <source>
        <strain evidence="5 6">DSM 22413</strain>
    </source>
</reference>
<name>A0A2M8WSX9_9MICO</name>
<dbReference type="InterPro" id="IPR012338">
    <property type="entry name" value="Beta-lactam/transpept-like"/>
</dbReference>